<dbReference type="Pfam" id="PF13628">
    <property type="entry name" value="DUF4142"/>
    <property type="match status" value="1"/>
</dbReference>
<dbReference type="AlphaFoldDB" id="A0A4R4KHD6"/>
<sequence length="178" mass="19575">MKKVKLFAYLLVYLFAVSACDNDDNDDNLVGEMDRNFVIAAADGGMLEVRLGEMAQERGMSQSVKAFGQMMVDDHTKANNEIMSIASSKGINFPATLSTAKQQKVDSLMARQGMAFDSTFANMMINSHKETIALFQNQNGTGRDAELTNWAAGKLPALQQHLNGAMMLRDSIRNMTNP</sequence>
<dbReference type="InterPro" id="IPR012347">
    <property type="entry name" value="Ferritin-like"/>
</dbReference>
<dbReference type="RefSeq" id="WP_132115545.1">
    <property type="nucleotide sequence ID" value="NZ_SMJU01000003.1"/>
</dbReference>
<feature type="signal peptide" evidence="1">
    <location>
        <begin position="1"/>
        <end position="21"/>
    </location>
</feature>
<feature type="domain" description="DUF4142" evidence="2">
    <location>
        <begin position="34"/>
        <end position="168"/>
    </location>
</feature>
<organism evidence="3 4">
    <name type="scientific">Arundinibacter roseus</name>
    <dbReference type="NCBI Taxonomy" id="2070510"/>
    <lineage>
        <taxon>Bacteria</taxon>
        <taxon>Pseudomonadati</taxon>
        <taxon>Bacteroidota</taxon>
        <taxon>Cytophagia</taxon>
        <taxon>Cytophagales</taxon>
        <taxon>Spirosomataceae</taxon>
        <taxon>Arundinibacter</taxon>
    </lineage>
</organism>
<dbReference type="PROSITE" id="PS51257">
    <property type="entry name" value="PROKAR_LIPOPROTEIN"/>
    <property type="match status" value="1"/>
</dbReference>
<keyword evidence="1" id="KW-0732">Signal</keyword>
<dbReference type="InterPro" id="IPR025419">
    <property type="entry name" value="DUF4142"/>
</dbReference>
<dbReference type="Proteomes" id="UP000295706">
    <property type="component" value="Unassembled WGS sequence"/>
</dbReference>
<evidence type="ECO:0000259" key="2">
    <source>
        <dbReference type="Pfam" id="PF13628"/>
    </source>
</evidence>
<evidence type="ECO:0000313" key="4">
    <source>
        <dbReference type="Proteomes" id="UP000295706"/>
    </source>
</evidence>
<dbReference type="PANTHER" id="PTHR38593:SF1">
    <property type="entry name" value="BLR2558 PROTEIN"/>
    <property type="match status" value="1"/>
</dbReference>
<comment type="caution">
    <text evidence="3">The sequence shown here is derived from an EMBL/GenBank/DDBJ whole genome shotgun (WGS) entry which is preliminary data.</text>
</comment>
<dbReference type="PANTHER" id="PTHR38593">
    <property type="entry name" value="BLR2558 PROTEIN"/>
    <property type="match status" value="1"/>
</dbReference>
<keyword evidence="4" id="KW-1185">Reference proteome</keyword>
<evidence type="ECO:0000256" key="1">
    <source>
        <dbReference type="SAM" id="SignalP"/>
    </source>
</evidence>
<evidence type="ECO:0000313" key="3">
    <source>
        <dbReference type="EMBL" id="TDB67497.1"/>
    </source>
</evidence>
<dbReference type="EMBL" id="SMJU01000003">
    <property type="protein sequence ID" value="TDB67497.1"/>
    <property type="molecule type" value="Genomic_DNA"/>
</dbReference>
<gene>
    <name evidence="3" type="ORF">EZE20_06010</name>
</gene>
<dbReference type="Gene3D" id="1.20.1260.10">
    <property type="match status" value="1"/>
</dbReference>
<dbReference type="OrthoDB" id="883203at2"/>
<name>A0A4R4KHD6_9BACT</name>
<protein>
    <submittedName>
        <fullName evidence="3">DUF4142 domain-containing protein</fullName>
    </submittedName>
</protein>
<feature type="chain" id="PRO_5020697610" evidence="1">
    <location>
        <begin position="22"/>
        <end position="178"/>
    </location>
</feature>
<proteinExistence type="predicted"/>
<accession>A0A4R4KHD6</accession>
<reference evidence="3 4" key="1">
    <citation type="submission" date="2019-02" db="EMBL/GenBank/DDBJ databases">
        <title>Arundinibacter roseus gen. nov., sp. nov., a new member of the family Cytophagaceae.</title>
        <authorList>
            <person name="Szuroczki S."/>
            <person name="Khayer B."/>
            <person name="Sproer C."/>
            <person name="Toumi M."/>
            <person name="Szabo A."/>
            <person name="Felfoldi T."/>
            <person name="Schumann P."/>
            <person name="Toth E."/>
        </authorList>
    </citation>
    <scope>NUCLEOTIDE SEQUENCE [LARGE SCALE GENOMIC DNA]</scope>
    <source>
        <strain evidence="3 4">DMA-k-7a</strain>
    </source>
</reference>